<dbReference type="Proteomes" id="UP000818029">
    <property type="component" value="Chromosome A13"/>
</dbReference>
<reference evidence="3" key="2">
    <citation type="submission" date="2025-08" db="UniProtKB">
        <authorList>
            <consortium name="RefSeq"/>
        </authorList>
    </citation>
    <scope>IDENTIFICATION</scope>
</reference>
<protein>
    <submittedName>
        <fullName evidence="3">Uncharacterized protein</fullName>
    </submittedName>
</protein>
<name>A0ABM2ZDP7_GOSHI</name>
<evidence type="ECO:0000313" key="3">
    <source>
        <dbReference type="RefSeq" id="XP_040940695.1"/>
    </source>
</evidence>
<feature type="compositionally biased region" description="Acidic residues" evidence="1">
    <location>
        <begin position="25"/>
        <end position="42"/>
    </location>
</feature>
<sequence length="128" mass="14455">MFKGCISNYDPERLVERVHELNQGEQEEPIEPDTEESTDGIETEANLVTDTEEEESDKELNSPKPIEGSEIPEPRVEPEEEPVKLSVEPKYTTPMPTSANAIFESWTKYIDDASRDGAEKDKGNVSRK</sequence>
<evidence type="ECO:0000256" key="1">
    <source>
        <dbReference type="SAM" id="MobiDB-lite"/>
    </source>
</evidence>
<dbReference type="GeneID" id="121212302"/>
<accession>A0ABM2ZDP7</accession>
<proteinExistence type="predicted"/>
<gene>
    <name evidence="3" type="primary">LOC121212302</name>
</gene>
<keyword evidence="2" id="KW-1185">Reference proteome</keyword>
<reference evidence="2" key="1">
    <citation type="journal article" date="2020" name="Nat. Genet.">
        <title>Genomic diversifications of five Gossypium allopolyploid species and their impact on cotton improvement.</title>
        <authorList>
            <person name="Chen Z.J."/>
            <person name="Sreedasyam A."/>
            <person name="Ando A."/>
            <person name="Song Q."/>
            <person name="De Santiago L.M."/>
            <person name="Hulse-Kemp A.M."/>
            <person name="Ding M."/>
            <person name="Ye W."/>
            <person name="Kirkbride R.C."/>
            <person name="Jenkins J."/>
            <person name="Plott C."/>
            <person name="Lovell J."/>
            <person name="Lin Y.M."/>
            <person name="Vaughn R."/>
            <person name="Liu B."/>
            <person name="Simpson S."/>
            <person name="Scheffler B.E."/>
            <person name="Wen L."/>
            <person name="Saski C.A."/>
            <person name="Grover C.E."/>
            <person name="Hu G."/>
            <person name="Conover J.L."/>
            <person name="Carlson J.W."/>
            <person name="Shu S."/>
            <person name="Boston L.B."/>
            <person name="Williams M."/>
            <person name="Peterson D.G."/>
            <person name="McGee K."/>
            <person name="Jones D.C."/>
            <person name="Wendel J.F."/>
            <person name="Stelly D.M."/>
            <person name="Grimwood J."/>
            <person name="Schmutz J."/>
        </authorList>
    </citation>
    <scope>NUCLEOTIDE SEQUENCE [LARGE SCALE GENOMIC DNA]</scope>
    <source>
        <strain evidence="2">cv. TM-1</strain>
    </source>
</reference>
<dbReference type="RefSeq" id="XP_040940695.1">
    <property type="nucleotide sequence ID" value="XM_041084761.1"/>
</dbReference>
<organism evidence="2 3">
    <name type="scientific">Gossypium hirsutum</name>
    <name type="common">Upland cotton</name>
    <name type="synonym">Gossypium mexicanum</name>
    <dbReference type="NCBI Taxonomy" id="3635"/>
    <lineage>
        <taxon>Eukaryota</taxon>
        <taxon>Viridiplantae</taxon>
        <taxon>Streptophyta</taxon>
        <taxon>Embryophyta</taxon>
        <taxon>Tracheophyta</taxon>
        <taxon>Spermatophyta</taxon>
        <taxon>Magnoliopsida</taxon>
        <taxon>eudicotyledons</taxon>
        <taxon>Gunneridae</taxon>
        <taxon>Pentapetalae</taxon>
        <taxon>rosids</taxon>
        <taxon>malvids</taxon>
        <taxon>Malvales</taxon>
        <taxon>Malvaceae</taxon>
        <taxon>Malvoideae</taxon>
        <taxon>Gossypium</taxon>
    </lineage>
</organism>
<feature type="region of interest" description="Disordered" evidence="1">
    <location>
        <begin position="18"/>
        <end position="97"/>
    </location>
</feature>
<feature type="compositionally biased region" description="Basic and acidic residues" evidence="1">
    <location>
        <begin position="72"/>
        <end position="83"/>
    </location>
</feature>
<evidence type="ECO:0000313" key="2">
    <source>
        <dbReference type="Proteomes" id="UP000818029"/>
    </source>
</evidence>